<dbReference type="PATRIC" id="fig|1179773.3.peg.6202"/>
<dbReference type="KEGG" id="sesp:BN6_61540"/>
<dbReference type="SUPFAM" id="SSF53474">
    <property type="entry name" value="alpha/beta-Hydrolases"/>
    <property type="match status" value="1"/>
</dbReference>
<dbReference type="GO" id="GO:0016020">
    <property type="term" value="C:membrane"/>
    <property type="evidence" value="ECO:0007669"/>
    <property type="project" value="TreeGrafter"/>
</dbReference>
<sequence length="267" mass="28622">MSGSASASRRTCRGGARHRSRPGRIEQVTTALLFAHGAGGTVRANFASVIPMLSRTRPVYSVDFPGSGATPRADGPLELDDLADRLVAAAGEERFAVVGYSMGCAVAVRAALRYPERVTGLVLTAGFARIDDATRARTEQWRRLLAAGDRAALARFVMSVVLGEPFHRSMTAEQVEGFLEIVAMTTPVGVDEQVELVQRIDLTPELPDVRVPTLVIATKHDRLITPACTRALADAIPGARWAELDSGHAPALEAPAEWVRLITGFVD</sequence>
<dbReference type="InterPro" id="IPR050266">
    <property type="entry name" value="AB_hydrolase_sf"/>
</dbReference>
<dbReference type="eggNOG" id="COG2021">
    <property type="taxonomic scope" value="Bacteria"/>
</dbReference>
<feature type="region of interest" description="Disordered" evidence="1">
    <location>
        <begin position="1"/>
        <end position="21"/>
    </location>
</feature>
<name>K0K517_SACES</name>
<dbReference type="PANTHER" id="PTHR43798">
    <property type="entry name" value="MONOACYLGLYCEROL LIPASE"/>
    <property type="match status" value="1"/>
</dbReference>
<evidence type="ECO:0000259" key="2">
    <source>
        <dbReference type="Pfam" id="PF00561"/>
    </source>
</evidence>
<dbReference type="InterPro" id="IPR000073">
    <property type="entry name" value="AB_hydrolase_1"/>
</dbReference>
<evidence type="ECO:0000313" key="4">
    <source>
        <dbReference type="Proteomes" id="UP000006281"/>
    </source>
</evidence>
<organism evidence="3 4">
    <name type="scientific">Saccharothrix espanaensis (strain ATCC 51144 / DSM 44229 / JCM 9112 / NBRC 15066 / NRRL 15764)</name>
    <dbReference type="NCBI Taxonomy" id="1179773"/>
    <lineage>
        <taxon>Bacteria</taxon>
        <taxon>Bacillati</taxon>
        <taxon>Actinomycetota</taxon>
        <taxon>Actinomycetes</taxon>
        <taxon>Pseudonocardiales</taxon>
        <taxon>Pseudonocardiaceae</taxon>
        <taxon>Saccharothrix</taxon>
    </lineage>
</organism>
<reference evidence="3 4" key="1">
    <citation type="journal article" date="2012" name="BMC Genomics">
        <title>Complete genome sequence of Saccharothrix espanaensis DSM 44229T and comparison to the other completely sequenced Pseudonocardiaceae.</title>
        <authorList>
            <person name="Strobel T."/>
            <person name="Al-Dilaimi A."/>
            <person name="Blom J."/>
            <person name="Gessner A."/>
            <person name="Kalinowski J."/>
            <person name="Luzhetska M."/>
            <person name="Puhler A."/>
            <person name="Szczepanowski R."/>
            <person name="Bechthold A."/>
            <person name="Ruckert C."/>
        </authorList>
    </citation>
    <scope>NUCLEOTIDE SEQUENCE [LARGE SCALE GENOMIC DNA]</scope>
    <source>
        <strain evidence="4">ATCC 51144 / DSM 44229 / JCM 9112 / NBRC 15066 / NRRL 15764</strain>
    </source>
</reference>
<dbReference type="Gene3D" id="3.40.50.1820">
    <property type="entry name" value="alpha/beta hydrolase"/>
    <property type="match status" value="1"/>
</dbReference>
<dbReference type="Pfam" id="PF00561">
    <property type="entry name" value="Abhydrolase_1"/>
    <property type="match status" value="1"/>
</dbReference>
<gene>
    <name evidence="3" type="ordered locus">BN6_61540</name>
</gene>
<proteinExistence type="predicted"/>
<dbReference type="HOGENOM" id="CLU_020336_50_2_11"/>
<keyword evidence="4" id="KW-1185">Reference proteome</keyword>
<dbReference type="STRING" id="1179773.BN6_61540"/>
<dbReference type="AlphaFoldDB" id="K0K517"/>
<evidence type="ECO:0000256" key="1">
    <source>
        <dbReference type="SAM" id="MobiDB-lite"/>
    </source>
</evidence>
<dbReference type="Proteomes" id="UP000006281">
    <property type="component" value="Chromosome"/>
</dbReference>
<feature type="domain" description="AB hydrolase-1" evidence="2">
    <location>
        <begin position="31"/>
        <end position="255"/>
    </location>
</feature>
<evidence type="ECO:0000313" key="3">
    <source>
        <dbReference type="EMBL" id="CCH33406.1"/>
    </source>
</evidence>
<accession>K0K517</accession>
<dbReference type="GO" id="GO:0003824">
    <property type="term" value="F:catalytic activity"/>
    <property type="evidence" value="ECO:0007669"/>
    <property type="project" value="UniProtKB-ARBA"/>
</dbReference>
<protein>
    <recommendedName>
        <fullName evidence="2">AB hydrolase-1 domain-containing protein</fullName>
    </recommendedName>
</protein>
<dbReference type="EMBL" id="HE804045">
    <property type="protein sequence ID" value="CCH33406.1"/>
    <property type="molecule type" value="Genomic_DNA"/>
</dbReference>
<dbReference type="PANTHER" id="PTHR43798:SF33">
    <property type="entry name" value="HYDROLASE, PUTATIVE (AFU_ORTHOLOGUE AFUA_2G14860)-RELATED"/>
    <property type="match status" value="1"/>
</dbReference>
<feature type="compositionally biased region" description="Basic residues" evidence="1">
    <location>
        <begin position="10"/>
        <end position="21"/>
    </location>
</feature>
<dbReference type="InterPro" id="IPR029058">
    <property type="entry name" value="AB_hydrolase_fold"/>
</dbReference>
<dbReference type="PRINTS" id="PR00111">
    <property type="entry name" value="ABHYDROLASE"/>
</dbReference>